<dbReference type="Pfam" id="PF00653">
    <property type="entry name" value="BIR"/>
    <property type="match status" value="2"/>
</dbReference>
<feature type="compositionally biased region" description="Basic residues" evidence="3">
    <location>
        <begin position="464"/>
        <end position="473"/>
    </location>
</feature>
<evidence type="ECO:0000256" key="1">
    <source>
        <dbReference type="ARBA" id="ARBA00022723"/>
    </source>
</evidence>
<evidence type="ECO:0000313" key="4">
    <source>
        <dbReference type="EMBL" id="KAF1992065.1"/>
    </source>
</evidence>
<evidence type="ECO:0000256" key="2">
    <source>
        <dbReference type="ARBA" id="ARBA00022833"/>
    </source>
</evidence>
<feature type="compositionally biased region" description="Polar residues" evidence="3">
    <location>
        <begin position="643"/>
        <end position="665"/>
    </location>
</feature>
<reference evidence="4" key="1">
    <citation type="journal article" date="2020" name="Stud. Mycol.">
        <title>101 Dothideomycetes genomes: a test case for predicting lifestyles and emergence of pathogens.</title>
        <authorList>
            <person name="Haridas S."/>
            <person name="Albert R."/>
            <person name="Binder M."/>
            <person name="Bloem J."/>
            <person name="Labutti K."/>
            <person name="Salamov A."/>
            <person name="Andreopoulos B."/>
            <person name="Baker S."/>
            <person name="Barry K."/>
            <person name="Bills G."/>
            <person name="Bluhm B."/>
            <person name="Cannon C."/>
            <person name="Castanera R."/>
            <person name="Culley D."/>
            <person name="Daum C."/>
            <person name="Ezra D."/>
            <person name="Gonzalez J."/>
            <person name="Henrissat B."/>
            <person name="Kuo A."/>
            <person name="Liang C."/>
            <person name="Lipzen A."/>
            <person name="Lutzoni F."/>
            <person name="Magnuson J."/>
            <person name="Mondo S."/>
            <person name="Nolan M."/>
            <person name="Ohm R."/>
            <person name="Pangilinan J."/>
            <person name="Park H.-J."/>
            <person name="Ramirez L."/>
            <person name="Alfaro M."/>
            <person name="Sun H."/>
            <person name="Tritt A."/>
            <person name="Yoshinaga Y."/>
            <person name="Zwiers L.-H."/>
            <person name="Turgeon B."/>
            <person name="Goodwin S."/>
            <person name="Spatafora J."/>
            <person name="Crous P."/>
            <person name="Grigoriev I."/>
        </authorList>
    </citation>
    <scope>NUCLEOTIDE SEQUENCE</scope>
    <source>
        <strain evidence="4">CBS 113979</strain>
    </source>
</reference>
<sequence>MSSSIPDGVFTLAGRLETFQIPHHLSKRRASSTKNKTTSTVSWPHTSPLPEELAKAGFFFKPGTRSPDNVQCFVCKRQLDGWEAGDDPALEHLSHGPDCGWAVNICLGRVPEQADEDPMSDRYIDARKATFMGSWPHEHRKGWKCKEKKMVEAGWCYEPTPENDDGVTCFYCNLSLDGWEPKDNPLDEHRKRSPECVFFALVDEFAAERKASKSKRGRTSRASKASRLSTQSNLTMMSEAPSGLSLGDVSAREDDSVLTTATNATTTSATGKGRKGKAKGKATRGRKKAGSVLDGSMQNGVDVDTEAGTSQLPPEQAPRRTGRKGKTAMDSSQTFTTSIMEDDSQMRRNTRTKAAKAKPKTRLSDDESQLQSELMAAIDAATHDEGTPKASQPTRGTKRTSDGMPKVDSSILAVDESTFNASTQGGKPKRGRSKKQPSQVPRPRSSDFVENPEPVEEVISKPAPKAKKGRKNTKQAEPEPEPEAEPEPYMEPEPEPLPSPSSPPQYEGTPTPPDATPSPAVSSPTPARRSYASARKSVRSIPGSWPGSPVDESEAAEPSSAFPPAEERVAKPASTTPAPTSAKQRQSVVSIHEDPPSPPPAPASASASPQSSDVENHPPSSRPPTASRQLPPARQPLGEVRSPFTNRQPDFTAATPSAAANMSPSKRNIIGGKLVSAVPWEAADLEMIFVPSPSAKMNLQMRGFGDNEMDVGVDVENAGKDATEKRMQLILEKVKKGLTSPEKGMSVAEWVRFNAERGEERLKQECERLVGVFEREGGRAVGVLEGMDIEG</sequence>
<dbReference type="Proteomes" id="UP000800041">
    <property type="component" value="Unassembled WGS sequence"/>
</dbReference>
<dbReference type="PANTHER" id="PTHR46771">
    <property type="entry name" value="DETERIN"/>
    <property type="match status" value="1"/>
</dbReference>
<evidence type="ECO:0008006" key="6">
    <source>
        <dbReference type="Google" id="ProtNLM"/>
    </source>
</evidence>
<dbReference type="CDD" id="cd00022">
    <property type="entry name" value="BIR"/>
    <property type="match status" value="2"/>
</dbReference>
<feature type="compositionally biased region" description="Basic residues" evidence="3">
    <location>
        <begin position="348"/>
        <end position="361"/>
    </location>
</feature>
<keyword evidence="5" id="KW-1185">Reference proteome</keyword>
<name>A0A6G1HFX9_9PEZI</name>
<feature type="compositionally biased region" description="Low complexity" evidence="3">
    <location>
        <begin position="603"/>
        <end position="612"/>
    </location>
</feature>
<keyword evidence="2" id="KW-0862">Zinc</keyword>
<proteinExistence type="predicted"/>
<feature type="compositionally biased region" description="Low complexity" evidence="3">
    <location>
        <begin position="259"/>
        <end position="271"/>
    </location>
</feature>
<dbReference type="InterPro" id="IPR051190">
    <property type="entry name" value="Baculoviral_IAP"/>
</dbReference>
<dbReference type="SUPFAM" id="SSF57924">
    <property type="entry name" value="Inhibitor of apoptosis (IAP) repeat"/>
    <property type="match status" value="2"/>
</dbReference>
<feature type="compositionally biased region" description="Basic residues" evidence="3">
    <location>
        <begin position="212"/>
        <end position="221"/>
    </location>
</feature>
<feature type="region of interest" description="Disordered" evidence="3">
    <location>
        <begin position="210"/>
        <end position="665"/>
    </location>
</feature>
<dbReference type="SMART" id="SM00238">
    <property type="entry name" value="BIR"/>
    <property type="match status" value="2"/>
</dbReference>
<feature type="compositionally biased region" description="Acidic residues" evidence="3">
    <location>
        <begin position="478"/>
        <end position="494"/>
    </location>
</feature>
<dbReference type="GO" id="GO:0046872">
    <property type="term" value="F:metal ion binding"/>
    <property type="evidence" value="ECO:0007669"/>
    <property type="project" value="UniProtKB-KW"/>
</dbReference>
<keyword evidence="1" id="KW-0479">Metal-binding</keyword>
<organism evidence="4 5">
    <name type="scientific">Aulographum hederae CBS 113979</name>
    <dbReference type="NCBI Taxonomy" id="1176131"/>
    <lineage>
        <taxon>Eukaryota</taxon>
        <taxon>Fungi</taxon>
        <taxon>Dikarya</taxon>
        <taxon>Ascomycota</taxon>
        <taxon>Pezizomycotina</taxon>
        <taxon>Dothideomycetes</taxon>
        <taxon>Pleosporomycetidae</taxon>
        <taxon>Aulographales</taxon>
        <taxon>Aulographaceae</taxon>
    </lineage>
</organism>
<feature type="compositionally biased region" description="Low complexity" evidence="3">
    <location>
        <begin position="517"/>
        <end position="527"/>
    </location>
</feature>
<feature type="compositionally biased region" description="Polar residues" evidence="3">
    <location>
        <begin position="222"/>
        <end position="236"/>
    </location>
</feature>
<dbReference type="OrthoDB" id="2196114at2759"/>
<accession>A0A6G1HFX9</accession>
<dbReference type="EMBL" id="ML977138">
    <property type="protein sequence ID" value="KAF1992065.1"/>
    <property type="molecule type" value="Genomic_DNA"/>
</dbReference>
<dbReference type="PANTHER" id="PTHR46771:SF5">
    <property type="entry name" value="DETERIN"/>
    <property type="match status" value="1"/>
</dbReference>
<feature type="compositionally biased region" description="Basic residues" evidence="3">
    <location>
        <begin position="272"/>
        <end position="289"/>
    </location>
</feature>
<dbReference type="InterPro" id="IPR001370">
    <property type="entry name" value="BIR_rpt"/>
</dbReference>
<feature type="compositionally biased region" description="Polar residues" evidence="3">
    <location>
        <begin position="573"/>
        <end position="589"/>
    </location>
</feature>
<protein>
    <recommendedName>
        <fullName evidence="6">BIR-domain-containing protein</fullName>
    </recommendedName>
</protein>
<feature type="region of interest" description="Disordered" evidence="3">
    <location>
        <begin position="24"/>
        <end position="46"/>
    </location>
</feature>
<dbReference type="PROSITE" id="PS50143">
    <property type="entry name" value="BIR_REPEAT_2"/>
    <property type="match status" value="2"/>
</dbReference>
<evidence type="ECO:0000313" key="5">
    <source>
        <dbReference type="Proteomes" id="UP000800041"/>
    </source>
</evidence>
<dbReference type="AlphaFoldDB" id="A0A6G1HFX9"/>
<evidence type="ECO:0000256" key="3">
    <source>
        <dbReference type="SAM" id="MobiDB-lite"/>
    </source>
</evidence>
<dbReference type="Gene3D" id="1.10.1170.10">
    <property type="entry name" value="Inhibitor Of Apoptosis Protein (2mihbC-IAP-1), Chain A"/>
    <property type="match status" value="2"/>
</dbReference>
<gene>
    <name evidence="4" type="ORF">K402DRAFT_450191</name>
</gene>
<feature type="compositionally biased region" description="Polar residues" evidence="3">
    <location>
        <begin position="329"/>
        <end position="339"/>
    </location>
</feature>